<reference evidence="1 2" key="1">
    <citation type="journal article" date="2020" name="Syst. Appl. Microbiol.">
        <title>Alienimonas chondri sp. nov., a novel planctomycete isolated from the biofilm of the red alga Chondrus crispus.</title>
        <authorList>
            <person name="Vitorino I."/>
            <person name="Albuquerque L."/>
            <person name="Wiegand S."/>
            <person name="Kallscheuer N."/>
            <person name="da Costa M.S."/>
            <person name="Lobo-da-Cunha A."/>
            <person name="Jogler C."/>
            <person name="Lage O.M."/>
        </authorList>
    </citation>
    <scope>NUCLEOTIDE SEQUENCE [LARGE SCALE GENOMIC DNA]</scope>
    <source>
        <strain evidence="1 2">LzC2</strain>
    </source>
</reference>
<protein>
    <recommendedName>
        <fullName evidence="3">DUF4034 domain-containing protein</fullName>
    </recommendedName>
</protein>
<comment type="caution">
    <text evidence="1">The sequence shown here is derived from an EMBL/GenBank/DDBJ whole genome shotgun (WGS) entry which is preliminary data.</text>
</comment>
<proteinExistence type="predicted"/>
<dbReference type="Proteomes" id="UP000609651">
    <property type="component" value="Unassembled WGS sequence"/>
</dbReference>
<dbReference type="EMBL" id="WTPX01000031">
    <property type="protein sequence ID" value="NNJ25294.1"/>
    <property type="molecule type" value="Genomic_DNA"/>
</dbReference>
<sequence>MFSAEDLPPDVFEAAEAAYFAPDGPAKVALWESAVARADAANLPAEVRMSFREELVEAAASDGVKQYDRAFGPWATLLAEADRDPDAEWVDWYQLLWKYKWLSDSTGEYAAIPREKIFAILDDFADRAAAHGFSARPAENYRANNAWLLGDVEAAAAAMKRFEAAPRDGLSDCRACETARAVQFAVQTGDDAGAVERFIPLAAGRLGCAEEPENTHGMLLAPLIRLGRDEDAAERHRIGLNALKRFPQFVSRGADHLDYLTRTGDLTAGGRVFKRFARSVPAVPDHDRWRFLGASEVFLEAVAAKSDKAKRFALPAGFPVPYANGPDAGGPVKPSDLAAQIGAAADAIEAKFNARNGNDAFTRRRAAARAFAQGAG</sequence>
<accession>A0ABX1VC66</accession>
<evidence type="ECO:0000313" key="2">
    <source>
        <dbReference type="Proteomes" id="UP000609651"/>
    </source>
</evidence>
<evidence type="ECO:0008006" key="3">
    <source>
        <dbReference type="Google" id="ProtNLM"/>
    </source>
</evidence>
<keyword evidence="2" id="KW-1185">Reference proteome</keyword>
<dbReference type="RefSeq" id="WP_171185141.1">
    <property type="nucleotide sequence ID" value="NZ_WTPX01000031.1"/>
</dbReference>
<gene>
    <name evidence="1" type="ORF">LzC2_13640</name>
</gene>
<organism evidence="1 2">
    <name type="scientific">Alienimonas chondri</name>
    <dbReference type="NCBI Taxonomy" id="2681879"/>
    <lineage>
        <taxon>Bacteria</taxon>
        <taxon>Pseudomonadati</taxon>
        <taxon>Planctomycetota</taxon>
        <taxon>Planctomycetia</taxon>
        <taxon>Planctomycetales</taxon>
        <taxon>Planctomycetaceae</taxon>
        <taxon>Alienimonas</taxon>
    </lineage>
</organism>
<evidence type="ECO:0000313" key="1">
    <source>
        <dbReference type="EMBL" id="NNJ25294.1"/>
    </source>
</evidence>
<name>A0ABX1VC66_9PLAN</name>